<dbReference type="PANTHER" id="PTHR35147:SF1">
    <property type="entry name" value="CHEMORECEPTOR GLUTAMINE DEAMIDASE CHED-RELATED"/>
    <property type="match status" value="1"/>
</dbReference>
<dbReference type="SUPFAM" id="SSF64438">
    <property type="entry name" value="CNF1/YfiH-like putative cysteine hydrolases"/>
    <property type="match status" value="1"/>
</dbReference>
<dbReference type="InterPro" id="IPR005659">
    <property type="entry name" value="Chemorcpt_Glu_NH3ase_CheD"/>
</dbReference>
<organism evidence="3">
    <name type="scientific">marine sediment metagenome</name>
    <dbReference type="NCBI Taxonomy" id="412755"/>
    <lineage>
        <taxon>unclassified sequences</taxon>
        <taxon>metagenomes</taxon>
        <taxon>ecological metagenomes</taxon>
    </lineage>
</organism>
<dbReference type="CDD" id="cd16352">
    <property type="entry name" value="CheD"/>
    <property type="match status" value="1"/>
</dbReference>
<name>A0A0F9JTX4_9ZZZZ</name>
<evidence type="ECO:0008006" key="4">
    <source>
        <dbReference type="Google" id="ProtNLM"/>
    </source>
</evidence>
<keyword evidence="2" id="KW-0378">Hydrolase</keyword>
<dbReference type="Gene3D" id="3.30.1330.200">
    <property type="match status" value="1"/>
</dbReference>
<gene>
    <name evidence="3" type="ORF">LCGC14_1486380</name>
</gene>
<dbReference type="InterPro" id="IPR038592">
    <property type="entry name" value="CheD-like_sf"/>
</dbReference>
<dbReference type="PANTHER" id="PTHR35147">
    <property type="entry name" value="CHEMORECEPTOR GLUTAMINE DEAMIDASE CHED-RELATED"/>
    <property type="match status" value="1"/>
</dbReference>
<accession>A0A0F9JTX4</accession>
<evidence type="ECO:0000313" key="3">
    <source>
        <dbReference type="EMBL" id="KKM65926.1"/>
    </source>
</evidence>
<proteinExistence type="inferred from homology"/>
<sequence>MDRIIKPNLKGELVIKIGHYALINLTSNKLNSSKFAIYGLGSCIALILQDKLKKIYGISHILLPSFNPLKNTPPIRYPHKYADLSIKDLLEKLLSHGAKLRNIKAIIVGGAIFFQKSNERNQNLEMVEKILKSFQIDIEKRDVGGILGRNVIYNTEDNSVWVKKTGQIRYKKI</sequence>
<evidence type="ECO:0000256" key="1">
    <source>
        <dbReference type="ARBA" id="ARBA00022500"/>
    </source>
</evidence>
<keyword evidence="1" id="KW-0145">Chemotaxis</keyword>
<dbReference type="GO" id="GO:0006935">
    <property type="term" value="P:chemotaxis"/>
    <property type="evidence" value="ECO:0007669"/>
    <property type="project" value="UniProtKB-KW"/>
</dbReference>
<evidence type="ECO:0000256" key="2">
    <source>
        <dbReference type="ARBA" id="ARBA00022801"/>
    </source>
</evidence>
<protein>
    <recommendedName>
        <fullName evidence="4">Chemoreceptor glutamine deamidase CheD</fullName>
    </recommendedName>
</protein>
<comment type="caution">
    <text evidence="3">The sequence shown here is derived from an EMBL/GenBank/DDBJ whole genome shotgun (WGS) entry which is preliminary data.</text>
</comment>
<dbReference type="HAMAP" id="MF_01440">
    <property type="entry name" value="CheD"/>
    <property type="match status" value="1"/>
</dbReference>
<dbReference type="Pfam" id="PF03975">
    <property type="entry name" value="CheD"/>
    <property type="match status" value="1"/>
</dbReference>
<dbReference type="InterPro" id="IPR011324">
    <property type="entry name" value="Cytotoxic_necrot_fac-like_cat"/>
</dbReference>
<dbReference type="GO" id="GO:0050568">
    <property type="term" value="F:protein-glutamine glutaminase activity"/>
    <property type="evidence" value="ECO:0007669"/>
    <property type="project" value="InterPro"/>
</dbReference>
<reference evidence="3" key="1">
    <citation type="journal article" date="2015" name="Nature">
        <title>Complex archaea that bridge the gap between prokaryotes and eukaryotes.</title>
        <authorList>
            <person name="Spang A."/>
            <person name="Saw J.H."/>
            <person name="Jorgensen S.L."/>
            <person name="Zaremba-Niedzwiedzka K."/>
            <person name="Martijn J."/>
            <person name="Lind A.E."/>
            <person name="van Eijk R."/>
            <person name="Schleper C."/>
            <person name="Guy L."/>
            <person name="Ettema T.J."/>
        </authorList>
    </citation>
    <scope>NUCLEOTIDE SEQUENCE</scope>
</reference>
<dbReference type="EMBL" id="LAZR01010635">
    <property type="protein sequence ID" value="KKM65926.1"/>
    <property type="molecule type" value="Genomic_DNA"/>
</dbReference>
<dbReference type="AlphaFoldDB" id="A0A0F9JTX4"/>